<dbReference type="EMBL" id="CP034170">
    <property type="protein sequence ID" value="AZI58556.1"/>
    <property type="molecule type" value="Genomic_DNA"/>
</dbReference>
<proteinExistence type="predicted"/>
<gene>
    <name evidence="1" type="ORF">EH165_10865</name>
</gene>
<sequence length="285" mass="32896">MTCEPWLNADGSTTTFFDSLKNRYFAVSTLENPERYVSVRLDGVQEVQPYFSKKISLPWKWECELRFYKRVNTEPPEFEQEEILKLALTPEIYNNLEKGRVRVLADGKVLTLIPVPDDQEFWVFQNVITSRGDQYSRRMRAARSDFDARQILLSQLQNDVGAVTYDNKFDAHAGCGFVTFDCSGCEGFIEFAMFSLDDDVYARLVFGSTYYIEGLTIHEALQILELLKKKNFTIKVNRLGPLKFIKLEFEILGADSQGFKAGRERVKVSRFAWCALEAWESAVYN</sequence>
<reference evidence="1 2" key="1">
    <citation type="submission" date="2018-11" db="EMBL/GenBank/DDBJ databases">
        <authorList>
            <person name="Da X."/>
        </authorList>
    </citation>
    <scope>NUCLEOTIDE SEQUENCE [LARGE SCALE GENOMIC DNA]</scope>
    <source>
        <strain evidence="1 2">S14-144</strain>
    </source>
</reference>
<evidence type="ECO:0000313" key="2">
    <source>
        <dbReference type="Proteomes" id="UP000268084"/>
    </source>
</evidence>
<dbReference type="AlphaFoldDB" id="A0A3G8ZWZ9"/>
<reference evidence="1 2" key="2">
    <citation type="submission" date="2018-12" db="EMBL/GenBank/DDBJ databases">
        <title>Nakamurella antarcticus sp. nov., isolated from Antarctica South Shetland Islands soil.</title>
        <authorList>
            <person name="Peng F."/>
        </authorList>
    </citation>
    <scope>NUCLEOTIDE SEQUENCE [LARGE SCALE GENOMIC DNA]</scope>
    <source>
        <strain evidence="1 2">S14-144</strain>
    </source>
</reference>
<keyword evidence="2" id="KW-1185">Reference proteome</keyword>
<dbReference type="KEGG" id="nak:EH165_10865"/>
<dbReference type="RefSeq" id="WP_124799465.1">
    <property type="nucleotide sequence ID" value="NZ_CP034170.1"/>
</dbReference>
<organism evidence="1 2">
    <name type="scientific">Nakamurella antarctica</name>
    <dbReference type="NCBI Taxonomy" id="1902245"/>
    <lineage>
        <taxon>Bacteria</taxon>
        <taxon>Bacillati</taxon>
        <taxon>Actinomycetota</taxon>
        <taxon>Actinomycetes</taxon>
        <taxon>Nakamurellales</taxon>
        <taxon>Nakamurellaceae</taxon>
        <taxon>Nakamurella</taxon>
    </lineage>
</organism>
<accession>A0A3G8ZWZ9</accession>
<evidence type="ECO:0000313" key="1">
    <source>
        <dbReference type="EMBL" id="AZI58556.1"/>
    </source>
</evidence>
<dbReference type="Proteomes" id="UP000268084">
    <property type="component" value="Chromosome"/>
</dbReference>
<name>A0A3G8ZWZ9_9ACTN</name>
<protein>
    <submittedName>
        <fullName evidence="1">Uncharacterized protein</fullName>
    </submittedName>
</protein>